<dbReference type="eggNOG" id="KOG0916">
    <property type="taxonomic scope" value="Eukaryota"/>
</dbReference>
<dbReference type="Gramene" id="scaffold_401562.1">
    <property type="protein sequence ID" value="scaffold_401562.1"/>
    <property type="gene ID" value="scaffold_401562.1"/>
</dbReference>
<dbReference type="AlphaFoldDB" id="D7LC77"/>
<protein>
    <recommendedName>
        <fullName evidence="1">1,3-beta-glucan synthase component FKS1-like domain-containing protein</fullName>
    </recommendedName>
</protein>
<dbReference type="PANTHER" id="PTHR12741">
    <property type="entry name" value="LYST-INTERACTING PROTEIN LIP5 DOPAMINE RESPONSIVE PROTEIN DRG-1"/>
    <property type="match status" value="1"/>
</dbReference>
<dbReference type="SMART" id="SM01205">
    <property type="entry name" value="FKS1_dom1"/>
    <property type="match status" value="1"/>
</dbReference>
<dbReference type="HOGENOM" id="CLU_1827947_0_0_1"/>
<dbReference type="GO" id="GO:0005886">
    <property type="term" value="C:plasma membrane"/>
    <property type="evidence" value="ECO:0007669"/>
    <property type="project" value="TreeGrafter"/>
</dbReference>
<dbReference type="InterPro" id="IPR026899">
    <property type="entry name" value="FKS1-like_dom1"/>
</dbReference>
<dbReference type="Pfam" id="PF14288">
    <property type="entry name" value="FKS1_dom1"/>
    <property type="match status" value="1"/>
</dbReference>
<dbReference type="Proteomes" id="UP000008694">
    <property type="component" value="Unassembled WGS sequence"/>
</dbReference>
<feature type="domain" description="1,3-beta-glucan synthase component FKS1-like" evidence="1">
    <location>
        <begin position="97"/>
        <end position="141"/>
    </location>
</feature>
<keyword evidence="3" id="KW-1185">Reference proteome</keyword>
<accession>D7LC77</accession>
<sequence length="141" mass="17227">MYQLTSFKVNHNIWKVKWQKDNVSNQVEHLSSLLANVQRRVFPYEEPPDDPQEPYIKAEALDTVMNKLLENYIRWYKFLDLKHTRWSPHIEEEKDQQRKLQYIGLYLLVWGEAANLRFMPECLCYIYHHVWLWFKLSILVS</sequence>
<dbReference type="GO" id="GO:0046527">
    <property type="term" value="F:glucosyltransferase activity"/>
    <property type="evidence" value="ECO:0007669"/>
    <property type="project" value="TreeGrafter"/>
</dbReference>
<evidence type="ECO:0000313" key="2">
    <source>
        <dbReference type="EMBL" id="EFH55534.1"/>
    </source>
</evidence>
<proteinExistence type="predicted"/>
<name>D7LC77_ARALL</name>
<evidence type="ECO:0000259" key="1">
    <source>
        <dbReference type="SMART" id="SM01205"/>
    </source>
</evidence>
<evidence type="ECO:0000313" key="3">
    <source>
        <dbReference type="Proteomes" id="UP000008694"/>
    </source>
</evidence>
<reference evidence="3" key="1">
    <citation type="journal article" date="2011" name="Nat. Genet.">
        <title>The Arabidopsis lyrata genome sequence and the basis of rapid genome size change.</title>
        <authorList>
            <person name="Hu T.T."/>
            <person name="Pattyn P."/>
            <person name="Bakker E.G."/>
            <person name="Cao J."/>
            <person name="Cheng J.-F."/>
            <person name="Clark R.M."/>
            <person name="Fahlgren N."/>
            <person name="Fawcett J.A."/>
            <person name="Grimwood J."/>
            <person name="Gundlach H."/>
            <person name="Haberer G."/>
            <person name="Hollister J.D."/>
            <person name="Ossowski S."/>
            <person name="Ottilar R.P."/>
            <person name="Salamov A.A."/>
            <person name="Schneeberger K."/>
            <person name="Spannagl M."/>
            <person name="Wang X."/>
            <person name="Yang L."/>
            <person name="Nasrallah M.E."/>
            <person name="Bergelson J."/>
            <person name="Carrington J.C."/>
            <person name="Gaut B.S."/>
            <person name="Schmutz J."/>
            <person name="Mayer K.F.X."/>
            <person name="Van de Peer Y."/>
            <person name="Grigoriev I.V."/>
            <person name="Nordborg M."/>
            <person name="Weigel D."/>
            <person name="Guo Y.-L."/>
        </authorList>
    </citation>
    <scope>NUCLEOTIDE SEQUENCE [LARGE SCALE GENOMIC DNA]</scope>
    <source>
        <strain evidence="3">cv. MN47</strain>
    </source>
</reference>
<gene>
    <name evidence="2" type="ORF">ARALYDRAFT_902061</name>
</gene>
<dbReference type="PANTHER" id="PTHR12741:SF48">
    <property type="entry name" value="1,3-BETA-GLUCAN SYNTHASE COMPONENT FKS1-RELATED"/>
    <property type="match status" value="1"/>
</dbReference>
<organism evidence="3">
    <name type="scientific">Arabidopsis lyrata subsp. lyrata</name>
    <name type="common">Lyre-leaved rock-cress</name>
    <dbReference type="NCBI Taxonomy" id="81972"/>
    <lineage>
        <taxon>Eukaryota</taxon>
        <taxon>Viridiplantae</taxon>
        <taxon>Streptophyta</taxon>
        <taxon>Embryophyta</taxon>
        <taxon>Tracheophyta</taxon>
        <taxon>Spermatophyta</taxon>
        <taxon>Magnoliopsida</taxon>
        <taxon>eudicotyledons</taxon>
        <taxon>Gunneridae</taxon>
        <taxon>Pentapetalae</taxon>
        <taxon>rosids</taxon>
        <taxon>malvids</taxon>
        <taxon>Brassicales</taxon>
        <taxon>Brassicaceae</taxon>
        <taxon>Camelineae</taxon>
        <taxon>Arabidopsis</taxon>
    </lineage>
</organism>
<dbReference type="EMBL" id="GL348716">
    <property type="protein sequence ID" value="EFH55534.1"/>
    <property type="molecule type" value="Genomic_DNA"/>
</dbReference>